<dbReference type="AlphaFoldDB" id="A0A7J7FZ20"/>
<protein>
    <submittedName>
        <fullName evidence="1">Uncharacterized protein</fullName>
    </submittedName>
</protein>
<dbReference type="EMBL" id="JACBKZ010000014">
    <property type="protein sequence ID" value="KAF5933417.1"/>
    <property type="molecule type" value="Genomic_DNA"/>
</dbReference>
<accession>A0A7J7FZ20</accession>
<name>A0A7J7FZ20_CAMSI</name>
<reference evidence="2" key="1">
    <citation type="journal article" date="2020" name="Nat. Commun.">
        <title>Genome assembly of wild tea tree DASZ reveals pedigree and selection history of tea varieties.</title>
        <authorList>
            <person name="Zhang W."/>
            <person name="Zhang Y."/>
            <person name="Qiu H."/>
            <person name="Guo Y."/>
            <person name="Wan H."/>
            <person name="Zhang X."/>
            <person name="Scossa F."/>
            <person name="Alseekh S."/>
            <person name="Zhang Q."/>
            <person name="Wang P."/>
            <person name="Xu L."/>
            <person name="Schmidt M.H."/>
            <person name="Jia X."/>
            <person name="Li D."/>
            <person name="Zhu A."/>
            <person name="Guo F."/>
            <person name="Chen W."/>
            <person name="Ni D."/>
            <person name="Usadel B."/>
            <person name="Fernie A.R."/>
            <person name="Wen W."/>
        </authorList>
    </citation>
    <scope>NUCLEOTIDE SEQUENCE [LARGE SCALE GENOMIC DNA]</scope>
    <source>
        <strain evidence="2">cv. G240</strain>
    </source>
</reference>
<evidence type="ECO:0000313" key="2">
    <source>
        <dbReference type="Proteomes" id="UP000593564"/>
    </source>
</evidence>
<organism evidence="1 2">
    <name type="scientific">Camellia sinensis</name>
    <name type="common">Tea plant</name>
    <name type="synonym">Thea sinensis</name>
    <dbReference type="NCBI Taxonomy" id="4442"/>
    <lineage>
        <taxon>Eukaryota</taxon>
        <taxon>Viridiplantae</taxon>
        <taxon>Streptophyta</taxon>
        <taxon>Embryophyta</taxon>
        <taxon>Tracheophyta</taxon>
        <taxon>Spermatophyta</taxon>
        <taxon>Magnoliopsida</taxon>
        <taxon>eudicotyledons</taxon>
        <taxon>Gunneridae</taxon>
        <taxon>Pentapetalae</taxon>
        <taxon>asterids</taxon>
        <taxon>Ericales</taxon>
        <taxon>Theaceae</taxon>
        <taxon>Camellia</taxon>
    </lineage>
</organism>
<dbReference type="Proteomes" id="UP000593564">
    <property type="component" value="Unassembled WGS sequence"/>
</dbReference>
<proteinExistence type="predicted"/>
<keyword evidence="2" id="KW-1185">Reference proteome</keyword>
<comment type="caution">
    <text evidence="1">The sequence shown here is derived from an EMBL/GenBank/DDBJ whole genome shotgun (WGS) entry which is preliminary data.</text>
</comment>
<gene>
    <name evidence="1" type="ORF">HYC85_029588</name>
</gene>
<reference evidence="1 2" key="2">
    <citation type="submission" date="2020-07" db="EMBL/GenBank/DDBJ databases">
        <title>Genome assembly of wild tea tree DASZ reveals pedigree and selection history of tea varieties.</title>
        <authorList>
            <person name="Zhang W."/>
        </authorList>
    </citation>
    <scope>NUCLEOTIDE SEQUENCE [LARGE SCALE GENOMIC DNA]</scope>
    <source>
        <strain evidence="2">cv. G240</strain>
        <tissue evidence="1">Leaf</tissue>
    </source>
</reference>
<evidence type="ECO:0000313" key="1">
    <source>
        <dbReference type="EMBL" id="KAF5933417.1"/>
    </source>
</evidence>
<sequence>MHLICSLLRDTAVSETHFVAERHFRYLCFITKNVTEGWEAILYLAFFITTKLYHHHFISSNKEGFSKAKGAANWSKKQQKLWSSRNRDNLRVLSCSDPKMNRTGAHPPGAFGDVHTKFKCIKTDPLGPIFWKTFTQKLAKRLTGHGLCHVGNITLGSRLPLYRLIIFSLLVVRCERVEFNGEYIHSAVIISVLHPQPAAASASYVPTAAIPVPSATANIANVQENQDNLTEPILAQASKAPVYHTEAPFEFRVNPTALKVNKLEKLVKRAQGVNFVLDIENGYSDSAVTLLDRFKMPHIDRFDGSRDSMKEVPKMDCFARYRVVT</sequence>